<dbReference type="PROSITE" id="PS50888">
    <property type="entry name" value="BHLH"/>
    <property type="match status" value="1"/>
</dbReference>
<sequence length="275" mass="30393">MRPEGSAYMIPQMEYDEQPISRTYQYRKVMKPMLEQLTNGCVPLCSSGYEAMLKQLTDGSVPLCSSGYKAMIEHLTNGCVPLCSSGYEAMLKQLTDGSVSLCSSGYEAHDRTVMKPMLERKRRARINRCLDELKELMVSALQAEGENVSKLEKADILELTVRHLHKLRAHRSLRLTPEAAYADRFRAGFTHCAAEVSQYIASTVATPAPVDATVGAKLLQHLGSCIRRMDTTPVAPPSPIGAPQNYGGAYTPPASPQDDATSVKMEEVLPVWRPW</sequence>
<feature type="domain" description="Orange" evidence="8">
    <location>
        <begin position="185"/>
        <end position="222"/>
    </location>
</feature>
<dbReference type="CDD" id="cd19741">
    <property type="entry name" value="bHLH-O_ESMB_like"/>
    <property type="match status" value="1"/>
</dbReference>
<dbReference type="PANTHER" id="PTHR10985">
    <property type="entry name" value="BASIC HELIX-LOOP-HELIX TRANSCRIPTION FACTOR, HES-RELATED"/>
    <property type="match status" value="1"/>
</dbReference>
<dbReference type="GO" id="GO:0046983">
    <property type="term" value="F:protein dimerization activity"/>
    <property type="evidence" value="ECO:0007669"/>
    <property type="project" value="InterPro"/>
</dbReference>
<organism evidence="9">
    <name type="scientific">Timema monikensis</name>
    <dbReference type="NCBI Taxonomy" id="170555"/>
    <lineage>
        <taxon>Eukaryota</taxon>
        <taxon>Metazoa</taxon>
        <taxon>Ecdysozoa</taxon>
        <taxon>Arthropoda</taxon>
        <taxon>Hexapoda</taxon>
        <taxon>Insecta</taxon>
        <taxon>Pterygota</taxon>
        <taxon>Neoptera</taxon>
        <taxon>Polyneoptera</taxon>
        <taxon>Phasmatodea</taxon>
        <taxon>Timematodea</taxon>
        <taxon>Timematoidea</taxon>
        <taxon>Timematidae</taxon>
        <taxon>Timema</taxon>
    </lineage>
</organism>
<keyword evidence="3" id="KW-0238">DNA-binding</keyword>
<dbReference type="Pfam" id="PF00010">
    <property type="entry name" value="HLH"/>
    <property type="match status" value="1"/>
</dbReference>
<accession>A0A7R9HKJ5</accession>
<dbReference type="PROSITE" id="PS51054">
    <property type="entry name" value="ORANGE"/>
    <property type="match status" value="1"/>
</dbReference>
<dbReference type="InterPro" id="IPR036638">
    <property type="entry name" value="HLH_DNA-bd_sf"/>
</dbReference>
<evidence type="ECO:0000256" key="4">
    <source>
        <dbReference type="ARBA" id="ARBA00023163"/>
    </source>
</evidence>
<gene>
    <name evidence="9" type="ORF">TMSB3V08_LOCUS3112</name>
</gene>
<dbReference type="Gene3D" id="6.10.250.980">
    <property type="match status" value="1"/>
</dbReference>
<dbReference type="SUPFAM" id="SSF47459">
    <property type="entry name" value="HLH, helix-loop-helix DNA-binding domain"/>
    <property type="match status" value="1"/>
</dbReference>
<dbReference type="AlphaFoldDB" id="A0A7R9HKJ5"/>
<reference evidence="9" key="1">
    <citation type="submission" date="2020-11" db="EMBL/GenBank/DDBJ databases">
        <authorList>
            <person name="Tran Van P."/>
        </authorList>
    </citation>
    <scope>NUCLEOTIDE SEQUENCE</scope>
</reference>
<keyword evidence="4" id="KW-0804">Transcription</keyword>
<comment type="subcellular location">
    <subcellularLocation>
        <location evidence="1">Nucleus</location>
    </subcellularLocation>
</comment>
<feature type="region of interest" description="Disordered" evidence="6">
    <location>
        <begin position="233"/>
        <end position="262"/>
    </location>
</feature>
<dbReference type="InterPro" id="IPR011598">
    <property type="entry name" value="bHLH_dom"/>
</dbReference>
<dbReference type="GO" id="GO:0005634">
    <property type="term" value="C:nucleus"/>
    <property type="evidence" value="ECO:0007669"/>
    <property type="project" value="UniProtKB-SubCell"/>
</dbReference>
<proteinExistence type="predicted"/>
<evidence type="ECO:0000256" key="2">
    <source>
        <dbReference type="ARBA" id="ARBA00023015"/>
    </source>
</evidence>
<dbReference type="FunFam" id="4.10.280.10:FF:000009">
    <property type="entry name" value="Transcription factor HES-1"/>
    <property type="match status" value="1"/>
</dbReference>
<dbReference type="SUPFAM" id="SSF158457">
    <property type="entry name" value="Orange domain-like"/>
    <property type="match status" value="1"/>
</dbReference>
<dbReference type="SMART" id="SM00511">
    <property type="entry name" value="ORANGE"/>
    <property type="match status" value="1"/>
</dbReference>
<keyword evidence="2" id="KW-0805">Transcription regulation</keyword>
<dbReference type="InterPro" id="IPR003650">
    <property type="entry name" value="Orange_dom"/>
</dbReference>
<dbReference type="Gene3D" id="4.10.280.10">
    <property type="entry name" value="Helix-loop-helix DNA-binding domain"/>
    <property type="match status" value="1"/>
</dbReference>
<keyword evidence="5" id="KW-0539">Nucleus</keyword>
<dbReference type="GO" id="GO:1990837">
    <property type="term" value="F:sequence-specific double-stranded DNA binding"/>
    <property type="evidence" value="ECO:0007669"/>
    <property type="project" value="UniProtKB-ARBA"/>
</dbReference>
<protein>
    <submittedName>
        <fullName evidence="9">Uncharacterized protein</fullName>
    </submittedName>
</protein>
<name>A0A7R9HKJ5_9NEOP</name>
<evidence type="ECO:0000259" key="8">
    <source>
        <dbReference type="PROSITE" id="PS51054"/>
    </source>
</evidence>
<evidence type="ECO:0000256" key="1">
    <source>
        <dbReference type="ARBA" id="ARBA00004123"/>
    </source>
</evidence>
<feature type="domain" description="BHLH" evidence="7">
    <location>
        <begin position="110"/>
        <end position="167"/>
    </location>
</feature>
<dbReference type="SMART" id="SM00353">
    <property type="entry name" value="HLH"/>
    <property type="match status" value="1"/>
</dbReference>
<evidence type="ECO:0000256" key="6">
    <source>
        <dbReference type="SAM" id="MobiDB-lite"/>
    </source>
</evidence>
<dbReference type="InterPro" id="IPR050370">
    <property type="entry name" value="HES_HEY"/>
</dbReference>
<evidence type="ECO:0000256" key="3">
    <source>
        <dbReference type="ARBA" id="ARBA00023125"/>
    </source>
</evidence>
<dbReference type="GO" id="GO:0006355">
    <property type="term" value="P:regulation of DNA-templated transcription"/>
    <property type="evidence" value="ECO:0007669"/>
    <property type="project" value="InterPro"/>
</dbReference>
<evidence type="ECO:0000313" key="9">
    <source>
        <dbReference type="EMBL" id="CAD7426219.1"/>
    </source>
</evidence>
<dbReference type="EMBL" id="OB793137">
    <property type="protein sequence ID" value="CAD7426219.1"/>
    <property type="molecule type" value="Genomic_DNA"/>
</dbReference>
<evidence type="ECO:0000259" key="7">
    <source>
        <dbReference type="PROSITE" id="PS50888"/>
    </source>
</evidence>
<evidence type="ECO:0000256" key="5">
    <source>
        <dbReference type="ARBA" id="ARBA00023242"/>
    </source>
</evidence>
<dbReference type="Pfam" id="PF07527">
    <property type="entry name" value="Hairy_orange"/>
    <property type="match status" value="1"/>
</dbReference>